<dbReference type="Proteomes" id="UP000838756">
    <property type="component" value="Unassembled WGS sequence"/>
</dbReference>
<dbReference type="AlphaFoldDB" id="A0A8S4R225"/>
<proteinExistence type="predicted"/>
<feature type="region of interest" description="Disordered" evidence="1">
    <location>
        <begin position="59"/>
        <end position="88"/>
    </location>
</feature>
<evidence type="ECO:0000313" key="2">
    <source>
        <dbReference type="EMBL" id="CAH2228324.1"/>
    </source>
</evidence>
<reference evidence="2" key="1">
    <citation type="submission" date="2022-03" db="EMBL/GenBank/DDBJ databases">
        <authorList>
            <person name="Lindestad O."/>
        </authorList>
    </citation>
    <scope>NUCLEOTIDE SEQUENCE</scope>
</reference>
<keyword evidence="3" id="KW-1185">Reference proteome</keyword>
<feature type="compositionally biased region" description="Polar residues" evidence="1">
    <location>
        <begin position="69"/>
        <end position="88"/>
    </location>
</feature>
<protein>
    <submittedName>
        <fullName evidence="2">Jg4603 protein</fullName>
    </submittedName>
</protein>
<organism evidence="2 3">
    <name type="scientific">Pararge aegeria aegeria</name>
    <dbReference type="NCBI Taxonomy" id="348720"/>
    <lineage>
        <taxon>Eukaryota</taxon>
        <taxon>Metazoa</taxon>
        <taxon>Ecdysozoa</taxon>
        <taxon>Arthropoda</taxon>
        <taxon>Hexapoda</taxon>
        <taxon>Insecta</taxon>
        <taxon>Pterygota</taxon>
        <taxon>Neoptera</taxon>
        <taxon>Endopterygota</taxon>
        <taxon>Lepidoptera</taxon>
        <taxon>Glossata</taxon>
        <taxon>Ditrysia</taxon>
        <taxon>Papilionoidea</taxon>
        <taxon>Nymphalidae</taxon>
        <taxon>Satyrinae</taxon>
        <taxon>Satyrini</taxon>
        <taxon>Parargina</taxon>
        <taxon>Pararge</taxon>
    </lineage>
</organism>
<sequence length="165" mass="18892">MMGVSLRDLIRNEEIRRSTIVTDIAQRVAKLKWKWAGLIARRNDGRWGSKVLEWRPCTGKRSVGRPQRGGQTTANESRWKQQQPMSSSGLQSVEVMTMKMDASHLHLRLRGNLKVVFFAYPAECCSVFILKVLLTMSWANCLVQVNKINCKFIDILILITTDKQT</sequence>
<accession>A0A8S4R225</accession>
<comment type="caution">
    <text evidence="2">The sequence shown here is derived from an EMBL/GenBank/DDBJ whole genome shotgun (WGS) entry which is preliminary data.</text>
</comment>
<dbReference type="OrthoDB" id="407509at2759"/>
<evidence type="ECO:0000256" key="1">
    <source>
        <dbReference type="SAM" id="MobiDB-lite"/>
    </source>
</evidence>
<dbReference type="EMBL" id="CAKXAJ010023991">
    <property type="protein sequence ID" value="CAH2228324.1"/>
    <property type="molecule type" value="Genomic_DNA"/>
</dbReference>
<evidence type="ECO:0000313" key="3">
    <source>
        <dbReference type="Proteomes" id="UP000838756"/>
    </source>
</evidence>
<gene>
    <name evidence="2" type="primary">jg4603</name>
    <name evidence="2" type="ORF">PAEG_LOCUS8284</name>
</gene>
<name>A0A8S4R225_9NEOP</name>